<accession>A0A7U0GBK8</accession>
<evidence type="ECO:0000313" key="3">
    <source>
        <dbReference type="Proteomes" id="UP000596381"/>
    </source>
</evidence>
<dbReference type="InterPro" id="IPR016181">
    <property type="entry name" value="Acyl_CoA_acyltransferase"/>
</dbReference>
<evidence type="ECO:0000313" key="2">
    <source>
        <dbReference type="EMBL" id="QQV92208.1"/>
    </source>
</evidence>
<dbReference type="CDD" id="cd04301">
    <property type="entry name" value="NAT_SF"/>
    <property type="match status" value="1"/>
</dbReference>
<sequence length="147" mass="16903">MNKLNHQSLYIQSFTESALEVMDVHQRDVELWLLRSKGRILGYVLSMIDQHPLIDAFIIGKKYRGQGLGGKLIQSIRGARCKEAVKLLVLRADKRAIAFYQSQGGFFDYDHLSRFTHLVIFPPLQLDWRMYALSGESELDTESQTVD</sequence>
<dbReference type="InterPro" id="IPR000182">
    <property type="entry name" value="GNAT_dom"/>
</dbReference>
<dbReference type="GO" id="GO:0016747">
    <property type="term" value="F:acyltransferase activity, transferring groups other than amino-acyl groups"/>
    <property type="evidence" value="ECO:0007669"/>
    <property type="project" value="InterPro"/>
</dbReference>
<dbReference type="EMBL" id="MW394391">
    <property type="protein sequence ID" value="QQV92208.1"/>
    <property type="molecule type" value="Genomic_DNA"/>
</dbReference>
<protein>
    <recommendedName>
        <fullName evidence="1">N-acetyltransferase domain-containing protein</fullName>
    </recommendedName>
</protein>
<feature type="domain" description="N-acetyltransferase" evidence="1">
    <location>
        <begin position="1"/>
        <end position="125"/>
    </location>
</feature>
<evidence type="ECO:0000259" key="1">
    <source>
        <dbReference type="PROSITE" id="PS51186"/>
    </source>
</evidence>
<organism evidence="2 3">
    <name type="scientific">Klebsiella phage vB_KpM_FBKp24</name>
    <dbReference type="NCBI Taxonomy" id="2801834"/>
    <lineage>
        <taxon>Viruses</taxon>
        <taxon>Duplodnaviria</taxon>
        <taxon>Heunggongvirae</taxon>
        <taxon>Uroviricota</taxon>
        <taxon>Caudoviricetes</taxon>
        <taxon>Chimalliviridae</taxon>
        <taxon>Maaswegvirus</taxon>
        <taxon>Maaswegvirus Kp24</taxon>
    </lineage>
</organism>
<proteinExistence type="predicted"/>
<reference evidence="2 3" key="1">
    <citation type="submission" date="2020-12" db="EMBL/GenBank/DDBJ databases">
        <title>Genomic characterization of four novel bacteriophages infecting Klebsiella pneumoniae.</title>
        <authorList>
            <person name="Estrada Bonilla B."/>
            <person name="Costa A.R."/>
            <person name="van Rossum T."/>
            <person name="Hagedoorn S."/>
            <person name="Wallinga H."/>
            <person name="Xiao M."/>
            <person name="Song W."/>
            <person name="Haas P.-J."/>
            <person name="Nobrega F.L."/>
            <person name="Brouns S.J.J."/>
        </authorList>
    </citation>
    <scope>NUCLEOTIDE SEQUENCE [LARGE SCALE GENOMIC DNA]</scope>
</reference>
<dbReference type="Gene3D" id="3.40.630.30">
    <property type="match status" value="1"/>
</dbReference>
<dbReference type="PROSITE" id="PS51186">
    <property type="entry name" value="GNAT"/>
    <property type="match status" value="1"/>
</dbReference>
<dbReference type="Proteomes" id="UP000596381">
    <property type="component" value="Segment"/>
</dbReference>
<keyword evidence="3" id="KW-1185">Reference proteome</keyword>
<dbReference type="Pfam" id="PF13673">
    <property type="entry name" value="Acetyltransf_10"/>
    <property type="match status" value="1"/>
</dbReference>
<name>A0A7U0GBK8_9CAUD</name>
<dbReference type="SUPFAM" id="SSF55729">
    <property type="entry name" value="Acyl-CoA N-acyltransferases (Nat)"/>
    <property type="match status" value="1"/>
</dbReference>
<gene>
    <name evidence="2" type="ORF">vBKpMFBKp24_006</name>
</gene>